<dbReference type="AlphaFoldDB" id="A0A9J5Y1S1"/>
<protein>
    <submittedName>
        <fullName evidence="1">Uncharacterized protein</fullName>
    </submittedName>
</protein>
<dbReference type="Proteomes" id="UP000824120">
    <property type="component" value="Chromosome 8"/>
</dbReference>
<organism evidence="1 2">
    <name type="scientific">Solanum commersonii</name>
    <name type="common">Commerson's wild potato</name>
    <name type="synonym">Commerson's nightshade</name>
    <dbReference type="NCBI Taxonomy" id="4109"/>
    <lineage>
        <taxon>Eukaryota</taxon>
        <taxon>Viridiplantae</taxon>
        <taxon>Streptophyta</taxon>
        <taxon>Embryophyta</taxon>
        <taxon>Tracheophyta</taxon>
        <taxon>Spermatophyta</taxon>
        <taxon>Magnoliopsida</taxon>
        <taxon>eudicotyledons</taxon>
        <taxon>Gunneridae</taxon>
        <taxon>Pentapetalae</taxon>
        <taxon>asterids</taxon>
        <taxon>lamiids</taxon>
        <taxon>Solanales</taxon>
        <taxon>Solanaceae</taxon>
        <taxon>Solanoideae</taxon>
        <taxon>Solaneae</taxon>
        <taxon>Solanum</taxon>
    </lineage>
</organism>
<dbReference type="EMBL" id="JACXVP010000008">
    <property type="protein sequence ID" value="KAG5593268.1"/>
    <property type="molecule type" value="Genomic_DNA"/>
</dbReference>
<evidence type="ECO:0000313" key="2">
    <source>
        <dbReference type="Proteomes" id="UP000824120"/>
    </source>
</evidence>
<comment type="caution">
    <text evidence="1">The sequence shown here is derived from an EMBL/GenBank/DDBJ whole genome shotgun (WGS) entry which is preliminary data.</text>
</comment>
<name>A0A9J5Y1S1_SOLCO</name>
<keyword evidence="2" id="KW-1185">Reference proteome</keyword>
<reference evidence="1 2" key="1">
    <citation type="submission" date="2020-09" db="EMBL/GenBank/DDBJ databases">
        <title>De no assembly of potato wild relative species, Solanum commersonii.</title>
        <authorList>
            <person name="Cho K."/>
        </authorList>
    </citation>
    <scope>NUCLEOTIDE SEQUENCE [LARGE SCALE GENOMIC DNA]</scope>
    <source>
        <strain evidence="1">LZ3.2</strain>
        <tissue evidence="1">Leaf</tissue>
    </source>
</reference>
<evidence type="ECO:0000313" key="1">
    <source>
        <dbReference type="EMBL" id="KAG5593268.1"/>
    </source>
</evidence>
<proteinExistence type="predicted"/>
<sequence>MVQVKKRTSPTIFKWALFANDFGEMIRTKTLVPGISKFKNIFPSGSRIVGTMTPKKQANDDAGEAQMKAENIEPLVAFSRPPPVPPFLGPLVALSLLESWSTRDNNDD</sequence>
<accession>A0A9J5Y1S1</accession>
<dbReference type="OrthoDB" id="1933480at2759"/>
<gene>
    <name evidence="1" type="ORF">H5410_043782</name>
</gene>